<organism evidence="1 2">
    <name type="scientific">Phytophthora ramorum</name>
    <name type="common">Sudden oak death agent</name>
    <dbReference type="NCBI Taxonomy" id="164328"/>
    <lineage>
        <taxon>Eukaryota</taxon>
        <taxon>Sar</taxon>
        <taxon>Stramenopiles</taxon>
        <taxon>Oomycota</taxon>
        <taxon>Peronosporomycetes</taxon>
        <taxon>Peronosporales</taxon>
        <taxon>Peronosporaceae</taxon>
        <taxon>Phytophthora</taxon>
    </lineage>
</organism>
<dbReference type="AlphaFoldDB" id="H3GEN6"/>
<accession>H3GEN6</accession>
<sequence>MSTPLAIVDFVLRRQPDAGALHQLARTISSYLGPSPSLYLSQACYFGSLQLLDWIWDCSCTSTAHRTSTWSLSNFLRSDLHYSRYQFAQSMKVAANRGDWEMVKWLFAHFSDGQVPWEVAAAAAWSGNLPMLQFLLVNDAGRRDVEEGGGQKKREVEAMEREIQSETVSEGNPRGGGEHVVTWGPWVMASAKRGKHSTIVQWLNEYVLGEEEDEQGKDKKREIVAALEDGDDALAKALMPPVLTIRLD</sequence>
<dbReference type="OMA" id="WVMASAK"/>
<dbReference type="EMBL" id="DS566003">
    <property type="status" value="NOT_ANNOTATED_CDS"/>
    <property type="molecule type" value="Genomic_DNA"/>
</dbReference>
<dbReference type="InterPro" id="IPR052050">
    <property type="entry name" value="SecEffector_AnkRepeat"/>
</dbReference>
<dbReference type="Proteomes" id="UP000005238">
    <property type="component" value="Unassembled WGS sequence"/>
</dbReference>
<dbReference type="VEuPathDB" id="FungiDB:KRP23_5426"/>
<reference evidence="2" key="1">
    <citation type="journal article" date="2006" name="Science">
        <title>Phytophthora genome sequences uncover evolutionary origins and mechanisms of pathogenesis.</title>
        <authorList>
            <person name="Tyler B.M."/>
            <person name="Tripathy S."/>
            <person name="Zhang X."/>
            <person name="Dehal P."/>
            <person name="Jiang R.H."/>
            <person name="Aerts A."/>
            <person name="Arredondo F.D."/>
            <person name="Baxter L."/>
            <person name="Bensasson D."/>
            <person name="Beynon J.L."/>
            <person name="Chapman J."/>
            <person name="Damasceno C.M."/>
            <person name="Dorrance A.E."/>
            <person name="Dou D."/>
            <person name="Dickerman A.W."/>
            <person name="Dubchak I.L."/>
            <person name="Garbelotto M."/>
            <person name="Gijzen M."/>
            <person name="Gordon S.G."/>
            <person name="Govers F."/>
            <person name="Grunwald N.J."/>
            <person name="Huang W."/>
            <person name="Ivors K.L."/>
            <person name="Jones R.W."/>
            <person name="Kamoun S."/>
            <person name="Krampis K."/>
            <person name="Lamour K.H."/>
            <person name="Lee M.K."/>
            <person name="McDonald W.H."/>
            <person name="Medina M."/>
            <person name="Meijer H.J."/>
            <person name="Nordberg E.K."/>
            <person name="Maclean D.J."/>
            <person name="Ospina-Giraldo M.D."/>
            <person name="Morris P.F."/>
            <person name="Phuntumart V."/>
            <person name="Putnam N.H."/>
            <person name="Rash S."/>
            <person name="Rose J.K."/>
            <person name="Sakihama Y."/>
            <person name="Salamov A.A."/>
            <person name="Savidor A."/>
            <person name="Scheuring C.F."/>
            <person name="Smith B.M."/>
            <person name="Sobral B.W."/>
            <person name="Terry A."/>
            <person name="Torto-Alalibo T.A."/>
            <person name="Win J."/>
            <person name="Xu Z."/>
            <person name="Zhang H."/>
            <person name="Grigoriev I.V."/>
            <person name="Rokhsar D.S."/>
            <person name="Boore J.L."/>
        </authorList>
    </citation>
    <scope>NUCLEOTIDE SEQUENCE [LARGE SCALE GENOMIC DNA]</scope>
    <source>
        <strain evidence="2">Pr102</strain>
    </source>
</reference>
<dbReference type="PANTHER" id="PTHR46586:SF3">
    <property type="entry name" value="ANKYRIN REPEAT-CONTAINING PROTEIN"/>
    <property type="match status" value="1"/>
</dbReference>
<keyword evidence="2" id="KW-1185">Reference proteome</keyword>
<reference evidence="1" key="2">
    <citation type="submission" date="2015-06" db="UniProtKB">
        <authorList>
            <consortium name="EnsemblProtists"/>
        </authorList>
    </citation>
    <scope>IDENTIFICATION</scope>
    <source>
        <strain evidence="1">Pr102</strain>
    </source>
</reference>
<name>H3GEN6_PHYRM</name>
<dbReference type="VEuPathDB" id="FungiDB:KRP22_14699"/>
<proteinExistence type="predicted"/>
<dbReference type="PANTHER" id="PTHR46586">
    <property type="entry name" value="ANKYRIN REPEAT-CONTAINING PROTEIN"/>
    <property type="match status" value="1"/>
</dbReference>
<evidence type="ECO:0000313" key="1">
    <source>
        <dbReference type="EnsemblProtists" id="Phyra74128"/>
    </source>
</evidence>
<dbReference type="InParanoid" id="H3GEN6"/>
<protein>
    <submittedName>
        <fullName evidence="1">Uncharacterized protein</fullName>
    </submittedName>
</protein>
<dbReference type="SUPFAM" id="SSF140860">
    <property type="entry name" value="Pseudo ankyrin repeat-like"/>
    <property type="match status" value="1"/>
</dbReference>
<dbReference type="EnsemblProtists" id="Phyra74128">
    <property type="protein sequence ID" value="Phyra74128"/>
    <property type="gene ID" value="Phyra74128"/>
</dbReference>
<dbReference type="STRING" id="164328.H3GEN6"/>
<dbReference type="HOGENOM" id="CLU_102754_0_0_1"/>
<evidence type="ECO:0000313" key="2">
    <source>
        <dbReference type="Proteomes" id="UP000005238"/>
    </source>
</evidence>